<gene>
    <name evidence="2" type="ORF">A245_09256</name>
</gene>
<name>A0A656K126_PSESF</name>
<keyword evidence="1" id="KW-0732">Signal</keyword>
<protein>
    <submittedName>
        <fullName evidence="2">Lipoprotein</fullName>
    </submittedName>
</protein>
<organism evidence="2 3">
    <name type="scientific">Pseudomonas syringae pv. actinidiae ICMP 19096</name>
    <dbReference type="NCBI Taxonomy" id="1194405"/>
    <lineage>
        <taxon>Bacteria</taxon>
        <taxon>Pseudomonadati</taxon>
        <taxon>Pseudomonadota</taxon>
        <taxon>Gammaproteobacteria</taxon>
        <taxon>Pseudomonadales</taxon>
        <taxon>Pseudomonadaceae</taxon>
        <taxon>Pseudomonas</taxon>
        <taxon>Pseudomonas syringae</taxon>
    </lineage>
</organism>
<evidence type="ECO:0000313" key="3">
    <source>
        <dbReference type="Proteomes" id="UP000018849"/>
    </source>
</evidence>
<accession>A0A656K126</accession>
<feature type="signal peptide" evidence="1">
    <location>
        <begin position="1"/>
        <end position="22"/>
    </location>
</feature>
<comment type="caution">
    <text evidence="2">The sequence shown here is derived from an EMBL/GenBank/DDBJ whole genome shotgun (WGS) entry which is preliminary data.</text>
</comment>
<reference evidence="2 3" key="1">
    <citation type="journal article" date="2013" name="PLoS Pathog.">
        <title>Genomic analysis of the Kiwifruit pathogen Pseudomonas syringae pv. actinidiae provides insight into the origins of an emergent plant disease.</title>
        <authorList>
            <person name="McCann H.C."/>
            <person name="Rikkerink E.H."/>
            <person name="Bertels F."/>
            <person name="Fiers M."/>
            <person name="Lu A."/>
            <person name="Rees-George J."/>
            <person name="Andersen M.T."/>
            <person name="Gleave A.P."/>
            <person name="Haubold B."/>
            <person name="Wohlers M.W."/>
            <person name="Guttman D.S."/>
            <person name="Wang P.W."/>
            <person name="Straub C."/>
            <person name="Vanneste J.L."/>
            <person name="Rainey P.B."/>
            <person name="Templeton M.D."/>
        </authorList>
    </citation>
    <scope>NUCLEOTIDE SEQUENCE [LARGE SCALE GENOMIC DNA]</scope>
    <source>
        <strain evidence="2 3">ICMP 19096</strain>
    </source>
</reference>
<proteinExistence type="predicted"/>
<keyword evidence="2" id="KW-0449">Lipoprotein</keyword>
<dbReference type="AlphaFoldDB" id="A0A656K126"/>
<dbReference type="Proteomes" id="UP000018849">
    <property type="component" value="Unassembled WGS sequence"/>
</dbReference>
<sequence>MNALTKTAACLALASLANYALASSETQPSASVEASRTISLAENADGGGDNCTFIVKTELVFLSNGDHSCKNDQMSYIKLDNVRSAVVIELRSNNCWEDRGWAFKLRTIIDPVSTPWISINDLRSKPLNTIITRGVLLVGTYDGNENIKGKLSCVNVITSWQR</sequence>
<evidence type="ECO:0000313" key="2">
    <source>
        <dbReference type="EMBL" id="EPN65117.1"/>
    </source>
</evidence>
<dbReference type="EMBL" id="AOKF01000761">
    <property type="protein sequence ID" value="EPN65117.1"/>
    <property type="molecule type" value="Genomic_DNA"/>
</dbReference>
<evidence type="ECO:0000256" key="1">
    <source>
        <dbReference type="SAM" id="SignalP"/>
    </source>
</evidence>
<feature type="chain" id="PRO_5025018612" evidence="1">
    <location>
        <begin position="23"/>
        <end position="162"/>
    </location>
</feature>